<dbReference type="KEGG" id="hyf:DTO96_100670"/>
<accession>A0A345D9B6</accession>
<keyword evidence="2" id="KW-1185">Reference proteome</keyword>
<protein>
    <submittedName>
        <fullName evidence="1">Uncharacterized protein</fullName>
    </submittedName>
</protein>
<evidence type="ECO:0000313" key="2">
    <source>
        <dbReference type="Proteomes" id="UP000252182"/>
    </source>
</evidence>
<dbReference type="EMBL" id="CP031124">
    <property type="protein sequence ID" value="AXF84954.1"/>
    <property type="molecule type" value="Genomic_DNA"/>
</dbReference>
<organism evidence="1 2">
    <name type="scientific">Ephemeroptericola cinctiostellae</name>
    <dbReference type="NCBI Taxonomy" id="2268024"/>
    <lineage>
        <taxon>Bacteria</taxon>
        <taxon>Pseudomonadati</taxon>
        <taxon>Pseudomonadota</taxon>
        <taxon>Betaproteobacteria</taxon>
        <taxon>Burkholderiales</taxon>
        <taxon>Burkholderiaceae</taxon>
        <taxon>Ephemeroptericola</taxon>
    </lineage>
</organism>
<reference evidence="2" key="1">
    <citation type="submission" date="2018-07" db="EMBL/GenBank/DDBJ databases">
        <authorList>
            <person name="Kim H."/>
        </authorList>
    </citation>
    <scope>NUCLEOTIDE SEQUENCE [LARGE SCALE GENOMIC DNA]</scope>
    <source>
        <strain evidence="2">F02</strain>
    </source>
</reference>
<dbReference type="AlphaFoldDB" id="A0A345D9B6"/>
<proteinExistence type="predicted"/>
<gene>
    <name evidence="1" type="ORF">DTO96_100670</name>
</gene>
<dbReference type="RefSeq" id="WP_114562204.1">
    <property type="nucleotide sequence ID" value="NZ_CP031124.1"/>
</dbReference>
<dbReference type="OrthoDB" id="8858634at2"/>
<name>A0A345D9B6_9BURK</name>
<evidence type="ECO:0000313" key="1">
    <source>
        <dbReference type="EMBL" id="AXF84954.1"/>
    </source>
</evidence>
<dbReference type="Proteomes" id="UP000252182">
    <property type="component" value="Chromosome"/>
</dbReference>
<sequence length="570" mass="64884">MSDIYEQAARLMQEKQYSQLENLLENTASSPEPNPELLSMYVKSTIASNKWAKALAAWELLRQHSVEHSNQIKIAKAFVYMPDAIEMPESISYLLEAEETPSVIEELKIVNRSHFNTIQPSLAKLTRAQLEQRPLSKNLCQIIFLLQLDDWKEQAQCFLTDNLNSYTFEEVCVFHNSAKELFGYDVVFECFNQNKQHSTENIFSLLILNDIHQQKLTRHQATTLLNQLAQSEDEMKPPFDKAKAASFHLVNKHLSAFNFDNLLSASSAPPSPKKPRIALCISGQLRGYQQAFQSLKDTLIKDLSPDIFVHTWLDVGGYREPILSHAQRVFPSCFSDAYKNALMATDLNGMKTKYPSLFAKLKDPTQASPDGLRNFYGTEHVVIEDDSQPPFSTLNNFQKMYYKMHACHELAMQTSDYDYVIRIRPDRPIHCTAAIDWEQVLSSAKHNHVFLDGGLRLHSTVKMVVGDQFALGSKETMDIYTSSWKSAEFFKAQHLPGGLPLRPHSSIAYRLWMSGKSIGRIDNMTFPPLINLTLPATDILKCLQIDSANRMDDVDRLLLSAVQKDLILEK</sequence>